<accession>A0A2P2Q4R7</accession>
<sequence length="50" mass="5998">MVTLIFFWNHFMDLNLSFLLYIVQAFDTFMTVPPSQFCFIFGLSFFIISF</sequence>
<feature type="transmembrane region" description="Helical" evidence="1">
    <location>
        <begin position="20"/>
        <end position="48"/>
    </location>
</feature>
<proteinExistence type="predicted"/>
<protein>
    <submittedName>
        <fullName evidence="2">Uncharacterized protein</fullName>
    </submittedName>
</protein>
<keyword evidence="1" id="KW-0472">Membrane</keyword>
<keyword evidence="1" id="KW-0812">Transmembrane</keyword>
<dbReference type="AlphaFoldDB" id="A0A2P2Q4R7"/>
<reference evidence="2" key="1">
    <citation type="submission" date="2018-02" db="EMBL/GenBank/DDBJ databases">
        <title>Rhizophora mucronata_Transcriptome.</title>
        <authorList>
            <person name="Meera S.P."/>
            <person name="Sreeshan A."/>
            <person name="Augustine A."/>
        </authorList>
    </citation>
    <scope>NUCLEOTIDE SEQUENCE</scope>
    <source>
        <tissue evidence="2">Leaf</tissue>
    </source>
</reference>
<evidence type="ECO:0000313" key="2">
    <source>
        <dbReference type="EMBL" id="MBX61988.1"/>
    </source>
</evidence>
<dbReference type="EMBL" id="GGEC01081504">
    <property type="protein sequence ID" value="MBX61988.1"/>
    <property type="molecule type" value="Transcribed_RNA"/>
</dbReference>
<keyword evidence="1" id="KW-1133">Transmembrane helix</keyword>
<organism evidence="2">
    <name type="scientific">Rhizophora mucronata</name>
    <name type="common">Asiatic mangrove</name>
    <dbReference type="NCBI Taxonomy" id="61149"/>
    <lineage>
        <taxon>Eukaryota</taxon>
        <taxon>Viridiplantae</taxon>
        <taxon>Streptophyta</taxon>
        <taxon>Embryophyta</taxon>
        <taxon>Tracheophyta</taxon>
        <taxon>Spermatophyta</taxon>
        <taxon>Magnoliopsida</taxon>
        <taxon>eudicotyledons</taxon>
        <taxon>Gunneridae</taxon>
        <taxon>Pentapetalae</taxon>
        <taxon>rosids</taxon>
        <taxon>fabids</taxon>
        <taxon>Malpighiales</taxon>
        <taxon>Rhizophoraceae</taxon>
        <taxon>Rhizophora</taxon>
    </lineage>
</organism>
<name>A0A2P2Q4R7_RHIMU</name>
<evidence type="ECO:0000256" key="1">
    <source>
        <dbReference type="SAM" id="Phobius"/>
    </source>
</evidence>